<comment type="caution">
    <text evidence="1">The sequence shown here is derived from an EMBL/GenBank/DDBJ whole genome shotgun (WGS) entry which is preliminary data.</text>
</comment>
<dbReference type="AlphaFoldDB" id="A0A443VH29"/>
<accession>A0A443VH29</accession>
<gene>
    <name evidence="1" type="ORF">DN603_23410</name>
</gene>
<name>A0A443VH29_RAOPL</name>
<dbReference type="RefSeq" id="WP_099843372.1">
    <property type="nucleotide sequence ID" value="NZ_QKOX01000031.1"/>
</dbReference>
<organism evidence="1 2">
    <name type="scientific">Raoultella planticola</name>
    <name type="common">Klebsiella planticola</name>
    <dbReference type="NCBI Taxonomy" id="575"/>
    <lineage>
        <taxon>Bacteria</taxon>
        <taxon>Pseudomonadati</taxon>
        <taxon>Pseudomonadota</taxon>
        <taxon>Gammaproteobacteria</taxon>
        <taxon>Enterobacterales</taxon>
        <taxon>Enterobacteriaceae</taxon>
        <taxon>Klebsiella/Raoultella group</taxon>
        <taxon>Raoultella</taxon>
    </lineage>
</organism>
<protein>
    <submittedName>
        <fullName evidence="1">Uncharacterized protein</fullName>
    </submittedName>
</protein>
<evidence type="ECO:0000313" key="2">
    <source>
        <dbReference type="Proteomes" id="UP000288843"/>
    </source>
</evidence>
<evidence type="ECO:0000313" key="1">
    <source>
        <dbReference type="EMBL" id="RWT18486.1"/>
    </source>
</evidence>
<dbReference type="Proteomes" id="UP000288843">
    <property type="component" value="Unassembled WGS sequence"/>
</dbReference>
<dbReference type="EMBL" id="QKOX01000031">
    <property type="protein sequence ID" value="RWT18486.1"/>
    <property type="molecule type" value="Genomic_DNA"/>
</dbReference>
<proteinExistence type="predicted"/>
<reference evidence="1 2" key="1">
    <citation type="submission" date="2018-06" db="EMBL/GenBank/DDBJ databases">
        <title>Carbapenemase-producing Enterobacteriaceae present in wastewater treatment plant effluent and nearby surface waters in the US.</title>
        <authorList>
            <person name="Mathys D.A."/>
            <person name="Mollenkopf D.F."/>
            <person name="Feicht S.M."/>
            <person name="Adams R.J."/>
            <person name="Albers A.L."/>
            <person name="Stuever D.M."/>
            <person name="Daniels J.B."/>
            <person name="Wittum T.E."/>
        </authorList>
    </citation>
    <scope>NUCLEOTIDE SEQUENCE [LARGE SCALE GENOMIC DNA]</scope>
    <source>
        <strain evidence="1 2">GEO_47_Down_B</strain>
    </source>
</reference>
<sequence length="96" mass="10092">MLHSEPIFAATGISQHATFIDTQRGIAVVERSSAPIATAVLLVSFCGCQQFARFLGGALITEDGESIEGDALADVELIGVVTHIISKLGFDDCPVM</sequence>